<accession>W1NRA8</accession>
<protein>
    <submittedName>
        <fullName evidence="1">Uncharacterized protein</fullName>
    </submittedName>
</protein>
<dbReference type="AlphaFoldDB" id="W1NRA8"/>
<keyword evidence="2" id="KW-1185">Reference proteome</keyword>
<dbReference type="EMBL" id="KI396108">
    <property type="protein sequence ID" value="ERM97540.1"/>
    <property type="molecule type" value="Genomic_DNA"/>
</dbReference>
<name>W1NRA8_AMBTC</name>
<dbReference type="Proteomes" id="UP000017836">
    <property type="component" value="Unassembled WGS sequence"/>
</dbReference>
<dbReference type="Gramene" id="ERM97540">
    <property type="protein sequence ID" value="ERM97540"/>
    <property type="gene ID" value="AMTR_s00633p00002100"/>
</dbReference>
<sequence>KNSGRIEGELDVDNLHGERIDNPIAVSRLKAGKRVPEIEDCHYWLRKPLNFAFASATSKSQSL</sequence>
<gene>
    <name evidence="1" type="ORF">AMTR_s00633p00002100</name>
</gene>
<feature type="non-terminal residue" evidence="1">
    <location>
        <position position="63"/>
    </location>
</feature>
<reference evidence="2" key="1">
    <citation type="journal article" date="2013" name="Science">
        <title>The Amborella genome and the evolution of flowering plants.</title>
        <authorList>
            <consortium name="Amborella Genome Project"/>
        </authorList>
    </citation>
    <scope>NUCLEOTIDE SEQUENCE [LARGE SCALE GENOMIC DNA]</scope>
</reference>
<dbReference type="HOGENOM" id="CLU_2892598_0_0_1"/>
<evidence type="ECO:0000313" key="2">
    <source>
        <dbReference type="Proteomes" id="UP000017836"/>
    </source>
</evidence>
<evidence type="ECO:0000313" key="1">
    <source>
        <dbReference type="EMBL" id="ERM97540.1"/>
    </source>
</evidence>
<feature type="non-terminal residue" evidence="1">
    <location>
        <position position="1"/>
    </location>
</feature>
<organism evidence="1 2">
    <name type="scientific">Amborella trichopoda</name>
    <dbReference type="NCBI Taxonomy" id="13333"/>
    <lineage>
        <taxon>Eukaryota</taxon>
        <taxon>Viridiplantae</taxon>
        <taxon>Streptophyta</taxon>
        <taxon>Embryophyta</taxon>
        <taxon>Tracheophyta</taxon>
        <taxon>Spermatophyta</taxon>
        <taxon>Magnoliopsida</taxon>
        <taxon>Amborellales</taxon>
        <taxon>Amborellaceae</taxon>
        <taxon>Amborella</taxon>
    </lineage>
</organism>
<proteinExistence type="predicted"/>